<dbReference type="InterPro" id="IPR056328">
    <property type="entry name" value="DSRM_DHX29"/>
</dbReference>
<dbReference type="STRING" id="205917.A0A4Y9YLG0"/>
<dbReference type="SUPFAM" id="SSF52540">
    <property type="entry name" value="P-loop containing nucleoside triphosphate hydrolases"/>
    <property type="match status" value="1"/>
</dbReference>
<dbReference type="PANTHER" id="PTHR18934">
    <property type="entry name" value="ATP-DEPENDENT RNA HELICASE"/>
    <property type="match status" value="1"/>
</dbReference>
<dbReference type="GO" id="GO:0005524">
    <property type="term" value="F:ATP binding"/>
    <property type="evidence" value="ECO:0007669"/>
    <property type="project" value="UniProtKB-KW"/>
</dbReference>
<dbReference type="Pfam" id="PF00271">
    <property type="entry name" value="Helicase_C"/>
    <property type="match status" value="1"/>
</dbReference>
<evidence type="ECO:0000259" key="7">
    <source>
        <dbReference type="PROSITE" id="PS51192"/>
    </source>
</evidence>
<dbReference type="Pfam" id="PF04408">
    <property type="entry name" value="WHD_HA2"/>
    <property type="match status" value="1"/>
</dbReference>
<evidence type="ECO:0000259" key="8">
    <source>
        <dbReference type="PROSITE" id="PS51194"/>
    </source>
</evidence>
<dbReference type="SMART" id="SM00490">
    <property type="entry name" value="HELICc"/>
    <property type="match status" value="1"/>
</dbReference>
<dbReference type="SMART" id="SM00847">
    <property type="entry name" value="HA2"/>
    <property type="match status" value="1"/>
</dbReference>
<dbReference type="CDD" id="cd18791">
    <property type="entry name" value="SF2_C_RHA"/>
    <property type="match status" value="1"/>
</dbReference>
<dbReference type="Gene3D" id="1.20.120.1080">
    <property type="match status" value="1"/>
</dbReference>
<evidence type="ECO:0000313" key="9">
    <source>
        <dbReference type="EMBL" id="TFY63396.1"/>
    </source>
</evidence>
<evidence type="ECO:0000256" key="3">
    <source>
        <dbReference type="ARBA" id="ARBA00022801"/>
    </source>
</evidence>
<dbReference type="InterPro" id="IPR007502">
    <property type="entry name" value="Helicase-assoc_dom"/>
</dbReference>
<dbReference type="PANTHER" id="PTHR18934:SF267">
    <property type="entry name" value="ATP-DEPENDENT RNA HELICASE YLR419W-RELATED"/>
    <property type="match status" value="1"/>
</dbReference>
<dbReference type="Pfam" id="PF00270">
    <property type="entry name" value="DEAD"/>
    <property type="match status" value="1"/>
</dbReference>
<dbReference type="Pfam" id="PF24385">
    <property type="entry name" value="DSRM_DHX29"/>
    <property type="match status" value="1"/>
</dbReference>
<dbReference type="SMART" id="SM00487">
    <property type="entry name" value="DEXDc"/>
    <property type="match status" value="1"/>
</dbReference>
<feature type="region of interest" description="Disordered" evidence="6">
    <location>
        <begin position="1"/>
        <end position="45"/>
    </location>
</feature>
<evidence type="ECO:0000256" key="5">
    <source>
        <dbReference type="ARBA" id="ARBA00022840"/>
    </source>
</evidence>
<feature type="domain" description="Helicase C-terminal" evidence="8">
    <location>
        <begin position="833"/>
        <end position="999"/>
    </location>
</feature>
<evidence type="ECO:0000256" key="1">
    <source>
        <dbReference type="ARBA" id="ARBA00012552"/>
    </source>
</evidence>
<feature type="compositionally biased region" description="Polar residues" evidence="6">
    <location>
        <begin position="506"/>
        <end position="523"/>
    </location>
</feature>
<keyword evidence="4" id="KW-0347">Helicase</keyword>
<keyword evidence="2" id="KW-0547">Nucleotide-binding</keyword>
<dbReference type="Pfam" id="PF21010">
    <property type="entry name" value="HA2_C"/>
    <property type="match status" value="1"/>
</dbReference>
<dbReference type="Pfam" id="PF07717">
    <property type="entry name" value="OB_NTP_bind"/>
    <property type="match status" value="1"/>
</dbReference>
<gene>
    <name evidence="9" type="ORF">EVG20_g6325</name>
</gene>
<keyword evidence="3" id="KW-0378">Hydrolase</keyword>
<dbReference type="GO" id="GO:0016787">
    <property type="term" value="F:hydrolase activity"/>
    <property type="evidence" value="ECO:0007669"/>
    <property type="project" value="UniProtKB-KW"/>
</dbReference>
<dbReference type="InterPro" id="IPR011545">
    <property type="entry name" value="DEAD/DEAH_box_helicase_dom"/>
</dbReference>
<dbReference type="PROSITE" id="PS51192">
    <property type="entry name" value="HELICASE_ATP_BIND_1"/>
    <property type="match status" value="1"/>
</dbReference>
<evidence type="ECO:0000256" key="6">
    <source>
        <dbReference type="SAM" id="MobiDB-lite"/>
    </source>
</evidence>
<sequence length="1366" mass="150342">MPPRRGIVKSGNAGNSSKATSTGASTPPTAGSSDAEKPLFPPGSKFPLSLLNERCQKNGWEKPKIDTRKRDGGWSFVVTLSRKVQKKGTGEERESVRFEPHPPYICPTAIEARHWGATYALYRFCNGIQLNRVLPPGPRDYWNELAAEHKNTEEHQKWMYEADPFSARQSVDERQAKAAKKKEDVQAAASSSTPRLSSEFAHAPEVKMAMDLRTLVEDAVKKGIAQYPEAEDAASLTLTPNQTPALLKQLENLGFKLAQARSAIAYLSQASPLTSELLRSSSPLEACIEYLVLHVPECDLPQRFLPENNSSNSFVTSAHSGTEDLKRRWIEDRAIKLAGWPAHVVHECTTEPKLVGNWVLLVAALNKRLIGDDWRDVLDEAPVDSPVEKMSEDEIEAIGASYADDSTLVMPLFAAPLQVNFVIPPDFAYNRSTRPPPMYITSTAVPAYVRLHLLSHVLDAFKKGVIADSSDGICLGVMQVIDEQWGIVEDQGPPDISAVMQHLKPQDTSRIPDNTVTEQNTQDRSQRSRKGPGRRRRDLRTNAQIREDFEAVCRSPKHDQLLSVRKRLPAFAAKDDFLTVLDKSRVVIVVGETGSGKTTQRSFSFYMIPEIGRSCQTIVPQFILDALIRSDKGSTANILVTQPRRISAISVAARVSAERLDDGSVGYTIRGESKQSEKTKLLFCTTGVVLRRLSTGDNLGDVSHVIVDEVHERSVDGDFLLLELKELLHKHPTLKVVLMSATINHETFVRYFNNAPLLTIPGITHPVTDKYLEDILPALDYRPQISRPGKRKDDDDRADKEQYISQGLDERMALALQAITRSDRLDYQLIAAAAKHIISTAEEKGGILIFLQGVQEIRQCIETLRSTLPGEGATIFPLHANLSSDEQRAVFAPTTKWKIVVATNVAETSITIDDITYVIDAGKVKETQYDPDSGLTKLAETWVTRAAARQRRGRAGRTRPGVCYKLYTRAQEQKMARFPKPEILRVPLENISLMVKSAREHEDVKAFLSRAIDPPDVKAIDKAWAVLEELGAIDEHGNLTALGRYLAMLPLDLRLGKLLVLGAVFQCLGPMLTIAAMLSSKPVFLNPMDKRDEATKARARFSTEKSDILTDMAAYDECMALRASGKPGSALRAFCEQNFISATTIRDITALRHDLLSSLLSTSLLPPTSTPSTPSLNTHSTHAGLLKALLLAALYPRVARIALPKGALKYDQVAAGTVQRANTAREWRAADMAGGRVWVHPGSVLFNEAAWRSGVVVSFARSVSGVGAGKVFLRDVTEVPLYALLLFGGRIVINHVGGGLVVGGREGSMRLKAWPRIGILVQQLRRLLDAQLLRCVEGGTLSDFGKDNPVVNAMLALLAGDGLTSV</sequence>
<feature type="region of interest" description="Disordered" evidence="6">
    <location>
        <begin position="506"/>
        <end position="541"/>
    </location>
</feature>
<protein>
    <recommendedName>
        <fullName evidence="1">RNA helicase</fullName>
        <ecNumber evidence="1">3.6.4.13</ecNumber>
    </recommendedName>
</protein>
<dbReference type="GO" id="GO:0003724">
    <property type="term" value="F:RNA helicase activity"/>
    <property type="evidence" value="ECO:0007669"/>
    <property type="project" value="UniProtKB-EC"/>
</dbReference>
<dbReference type="InterPro" id="IPR001650">
    <property type="entry name" value="Helicase_C-like"/>
</dbReference>
<dbReference type="FunFam" id="1.20.120.1080:FF:000002">
    <property type="entry name" value="Putative ATP-dependent RNA helicase DHX36"/>
    <property type="match status" value="1"/>
</dbReference>
<dbReference type="EC" id="3.6.4.13" evidence="1"/>
<name>A0A4Y9YLG0_9AGAM</name>
<dbReference type="EMBL" id="SEOQ01000417">
    <property type="protein sequence ID" value="TFY63396.1"/>
    <property type="molecule type" value="Genomic_DNA"/>
</dbReference>
<dbReference type="InterPro" id="IPR014001">
    <property type="entry name" value="Helicase_ATP-bd"/>
</dbReference>
<accession>A0A4Y9YLG0</accession>
<organism evidence="9 10">
    <name type="scientific">Dentipellis fragilis</name>
    <dbReference type="NCBI Taxonomy" id="205917"/>
    <lineage>
        <taxon>Eukaryota</taxon>
        <taxon>Fungi</taxon>
        <taxon>Dikarya</taxon>
        <taxon>Basidiomycota</taxon>
        <taxon>Agaricomycotina</taxon>
        <taxon>Agaricomycetes</taxon>
        <taxon>Russulales</taxon>
        <taxon>Hericiaceae</taxon>
        <taxon>Dentipellis</taxon>
    </lineage>
</organism>
<dbReference type="OrthoDB" id="5600252at2759"/>
<feature type="compositionally biased region" description="Basic residues" evidence="6">
    <location>
        <begin position="527"/>
        <end position="538"/>
    </location>
</feature>
<dbReference type="GO" id="GO:1990904">
    <property type="term" value="C:ribonucleoprotein complex"/>
    <property type="evidence" value="ECO:0007669"/>
    <property type="project" value="UniProtKB-ARBA"/>
</dbReference>
<feature type="compositionally biased region" description="Low complexity" evidence="6">
    <location>
        <begin position="13"/>
        <end position="33"/>
    </location>
</feature>
<comment type="caution">
    <text evidence="9">The sequence shown here is derived from an EMBL/GenBank/DDBJ whole genome shotgun (WGS) entry which is preliminary data.</text>
</comment>
<evidence type="ECO:0000256" key="2">
    <source>
        <dbReference type="ARBA" id="ARBA00022741"/>
    </source>
</evidence>
<dbReference type="CDD" id="cd17917">
    <property type="entry name" value="DEXHc_RHA-like"/>
    <property type="match status" value="1"/>
</dbReference>
<keyword evidence="10" id="KW-1185">Reference proteome</keyword>
<dbReference type="GO" id="GO:0003723">
    <property type="term" value="F:RNA binding"/>
    <property type="evidence" value="ECO:0007669"/>
    <property type="project" value="TreeGrafter"/>
</dbReference>
<dbReference type="PROSITE" id="PS00690">
    <property type="entry name" value="DEAH_ATP_HELICASE"/>
    <property type="match status" value="1"/>
</dbReference>
<dbReference type="InterPro" id="IPR027417">
    <property type="entry name" value="P-loop_NTPase"/>
</dbReference>
<reference evidence="9 10" key="1">
    <citation type="submission" date="2019-02" db="EMBL/GenBank/DDBJ databases">
        <title>Genome sequencing of the rare red list fungi Dentipellis fragilis.</title>
        <authorList>
            <person name="Buettner E."/>
            <person name="Kellner H."/>
        </authorList>
    </citation>
    <scope>NUCLEOTIDE SEQUENCE [LARGE SCALE GENOMIC DNA]</scope>
    <source>
        <strain evidence="9 10">DSM 105465</strain>
    </source>
</reference>
<proteinExistence type="predicted"/>
<dbReference type="PROSITE" id="PS51194">
    <property type="entry name" value="HELICASE_CTER"/>
    <property type="match status" value="1"/>
</dbReference>
<dbReference type="InterPro" id="IPR011709">
    <property type="entry name" value="DEAD-box_helicase_OB_fold"/>
</dbReference>
<dbReference type="InterPro" id="IPR002464">
    <property type="entry name" value="DNA/RNA_helicase_DEAH_CS"/>
</dbReference>
<dbReference type="InterPro" id="IPR048333">
    <property type="entry name" value="HA2_WH"/>
</dbReference>
<dbReference type="Proteomes" id="UP000298327">
    <property type="component" value="Unassembled WGS sequence"/>
</dbReference>
<evidence type="ECO:0000256" key="4">
    <source>
        <dbReference type="ARBA" id="ARBA00022806"/>
    </source>
</evidence>
<evidence type="ECO:0000313" key="10">
    <source>
        <dbReference type="Proteomes" id="UP000298327"/>
    </source>
</evidence>
<feature type="domain" description="Helicase ATP-binding" evidence="7">
    <location>
        <begin position="578"/>
        <end position="761"/>
    </location>
</feature>
<dbReference type="Gene3D" id="3.40.50.300">
    <property type="entry name" value="P-loop containing nucleotide triphosphate hydrolases"/>
    <property type="match status" value="2"/>
</dbReference>
<keyword evidence="5" id="KW-0067">ATP-binding</keyword>